<sequence>MGGSVQELNALVSKEGRDEAVKAFFERIDACAEKLRILDKAVVVTHHDCDGLTSGSIMVKALQREQIEVNTVTLKQLYTEDISRLKNMHATLIFTDFGSSYIPTLKSEYGNEFYIIDHHQRGNGAHDQHLNPMEFGLDGGVEISSAGIAYYTAKAISRKNKELASIGVVGACGDMQDSRSNGLLGLNQQMVQEGVDADVLRVKTDLRLYGRISRPLAQYLTFSTSPILPNLTANKDNCIKFLENLDIPLQDESGKWRAYEDLNASEKKTLSTAILMHLHEHNTPEWKLNELIGEVYTLTRENPYSPLRDAKEYSTVLNACGRNGQSTIGFHVCLGDREDYYARAMGLLQEHRRNLAEGIQLMQTEGLREYENYYFFDAENKIKDSIVGIVAGMLYGSGGVKTDKPIVAFSRHEDGSIKVSARATSELVRNGVNLGAALKETCVALGKTAEGGGHRIAAGCRLEVEQAPAFLSMFDQKVGEQLSIRSR</sequence>
<dbReference type="Proteomes" id="UP000774699">
    <property type="component" value="Unassembled WGS sequence"/>
</dbReference>
<dbReference type="Pfam" id="PF02272">
    <property type="entry name" value="DHHA1"/>
    <property type="match status" value="1"/>
</dbReference>
<evidence type="ECO:0000259" key="2">
    <source>
        <dbReference type="Pfam" id="PF02272"/>
    </source>
</evidence>
<evidence type="ECO:0000313" key="5">
    <source>
        <dbReference type="Proteomes" id="UP000774699"/>
    </source>
</evidence>
<evidence type="ECO:0000313" key="4">
    <source>
        <dbReference type="EMBL" id="MBM3281723.1"/>
    </source>
</evidence>
<dbReference type="InterPro" id="IPR038763">
    <property type="entry name" value="DHH_sf"/>
</dbReference>
<comment type="caution">
    <text evidence="4">The sequence shown here is derived from an EMBL/GenBank/DDBJ whole genome shotgun (WGS) entry which is preliminary data.</text>
</comment>
<dbReference type="GO" id="GO:0003676">
    <property type="term" value="F:nucleic acid binding"/>
    <property type="evidence" value="ECO:0007669"/>
    <property type="project" value="InterPro"/>
</dbReference>
<dbReference type="GO" id="GO:0004527">
    <property type="term" value="F:exonuclease activity"/>
    <property type="evidence" value="ECO:0007669"/>
    <property type="project" value="UniProtKB-KW"/>
</dbReference>
<dbReference type="PANTHER" id="PTHR30255:SF3">
    <property type="entry name" value="SINGLE-STRANDED-DNA-SPECIFIC EXONUCLEASE RECJ"/>
    <property type="match status" value="1"/>
</dbReference>
<dbReference type="InterPro" id="IPR048515">
    <property type="entry name" value="DHH_CID"/>
</dbReference>
<dbReference type="Pfam" id="PF01368">
    <property type="entry name" value="DHH"/>
    <property type="match status" value="1"/>
</dbReference>
<evidence type="ECO:0000259" key="1">
    <source>
        <dbReference type="Pfam" id="PF01368"/>
    </source>
</evidence>
<dbReference type="InterPro" id="IPR003156">
    <property type="entry name" value="DHHA1_dom"/>
</dbReference>
<name>A0A8T4C5G7_9ARCH</name>
<dbReference type="Gene3D" id="3.10.310.30">
    <property type="match status" value="1"/>
</dbReference>
<dbReference type="Pfam" id="PF21763">
    <property type="entry name" value="DHH_CID"/>
    <property type="match status" value="1"/>
</dbReference>
<feature type="domain" description="DHHA1" evidence="2">
    <location>
        <begin position="379"/>
        <end position="479"/>
    </location>
</feature>
<dbReference type="PANTHER" id="PTHR30255">
    <property type="entry name" value="SINGLE-STRANDED-DNA-SPECIFIC EXONUCLEASE RECJ"/>
    <property type="match status" value="1"/>
</dbReference>
<feature type="domain" description="DDH" evidence="1">
    <location>
        <begin position="41"/>
        <end position="162"/>
    </location>
</feature>
<evidence type="ECO:0000259" key="3">
    <source>
        <dbReference type="Pfam" id="PF21763"/>
    </source>
</evidence>
<dbReference type="InterPro" id="IPR001667">
    <property type="entry name" value="DDH_dom"/>
</dbReference>
<dbReference type="Gene3D" id="3.90.1640.30">
    <property type="match status" value="1"/>
</dbReference>
<accession>A0A8T4C5G7</accession>
<organism evidence="4 5">
    <name type="scientific">Candidatus Iainarchaeum sp</name>
    <dbReference type="NCBI Taxonomy" id="3101447"/>
    <lineage>
        <taxon>Archaea</taxon>
        <taxon>Candidatus Iainarchaeota</taxon>
        <taxon>Candidatus Iainarchaeia</taxon>
        <taxon>Candidatus Iainarchaeales</taxon>
        <taxon>Candidatus Iainarchaeaceae</taxon>
        <taxon>Candidatus Iainarchaeum</taxon>
    </lineage>
</organism>
<dbReference type="AlphaFoldDB" id="A0A8T4C5G7"/>
<reference evidence="4" key="1">
    <citation type="submission" date="2019-03" db="EMBL/GenBank/DDBJ databases">
        <title>Lake Tanganyika Metagenome-Assembled Genomes (MAGs).</title>
        <authorList>
            <person name="Tran P."/>
        </authorList>
    </citation>
    <scope>NUCLEOTIDE SEQUENCE</scope>
    <source>
        <strain evidence="4">M_DeepCast_50m_m2_156</strain>
    </source>
</reference>
<gene>
    <name evidence="4" type="ORF">FJY86_00040</name>
</gene>
<dbReference type="SUPFAM" id="SSF64182">
    <property type="entry name" value="DHH phosphoesterases"/>
    <property type="match status" value="1"/>
</dbReference>
<dbReference type="EMBL" id="VGJJ01000001">
    <property type="protein sequence ID" value="MBM3281723.1"/>
    <property type="molecule type" value="Genomic_DNA"/>
</dbReference>
<proteinExistence type="predicted"/>
<dbReference type="InterPro" id="IPR051673">
    <property type="entry name" value="SSDNA_exonuclease_RecJ"/>
</dbReference>
<protein>
    <submittedName>
        <fullName evidence="4">DHH family phosphoesterase</fullName>
    </submittedName>
</protein>
<feature type="domain" description="DHH-CID" evidence="3">
    <location>
        <begin position="208"/>
        <end position="292"/>
    </location>
</feature>